<sequence>MLAVVPPTNRPTWPVLALVTAGMGAGPLLNFGLASTSSLVIATFGLTTAQFGLILTVVFASAAVVSLALGWLADRLAPPAQWGILFGGAAIALGLAGLAPTYGFLLATAVFSGVSQAMSNPTTNRAVTALAPPAKRIGWIGVKQSGVQVGQLFAGLAFPGLALWLGWTGAALAVSALCIAMLVAALTVIPDWTKGTSGVTETSPTPTANDVPGTEPATSTVAPSPRMVWLIVGMLAALSFLSAFGLMSTNSYLSLFAVQQFDYPLVLGGLLVAMGGLIGVASRIWWAQALVRGAGAGPLLVIMSLGSIAAAVCFTVSALAHVDALIWLGVALHGISVLGANVVINASVIKVAGRRRLGLATGVTSTGLYAGFATGPVLAGAVIDSDVGFTGGWAVIGAAYVVCLGVALVFSRMTRHLRPPRRR</sequence>
<feature type="transmembrane region" description="Helical" evidence="6">
    <location>
        <begin position="266"/>
        <end position="286"/>
    </location>
</feature>
<feature type="transmembrane region" description="Helical" evidence="6">
    <location>
        <begin position="227"/>
        <end position="246"/>
    </location>
</feature>
<dbReference type="InterPro" id="IPR011701">
    <property type="entry name" value="MFS"/>
</dbReference>
<gene>
    <name evidence="8" type="ORF">F8O04_12350</name>
</gene>
<evidence type="ECO:0000256" key="3">
    <source>
        <dbReference type="ARBA" id="ARBA00022989"/>
    </source>
</evidence>
<evidence type="ECO:0000313" key="8">
    <source>
        <dbReference type="EMBL" id="KAB1647807.1"/>
    </source>
</evidence>
<dbReference type="PANTHER" id="PTHR23527">
    <property type="entry name" value="BLL3282 PROTEIN"/>
    <property type="match status" value="1"/>
</dbReference>
<dbReference type="InterPro" id="IPR052952">
    <property type="entry name" value="MFS-Transporter"/>
</dbReference>
<dbReference type="EMBL" id="WBJY01000003">
    <property type="protein sequence ID" value="KAB1647807.1"/>
    <property type="molecule type" value="Genomic_DNA"/>
</dbReference>
<name>A0A6H9WHE1_9MICO</name>
<keyword evidence="4 6" id="KW-0472">Membrane</keyword>
<dbReference type="AlphaFoldDB" id="A0A6H9WHE1"/>
<dbReference type="InterPro" id="IPR020846">
    <property type="entry name" value="MFS_dom"/>
</dbReference>
<dbReference type="PROSITE" id="PS50850">
    <property type="entry name" value="MFS"/>
    <property type="match status" value="1"/>
</dbReference>
<feature type="compositionally biased region" description="Polar residues" evidence="5">
    <location>
        <begin position="196"/>
        <end position="208"/>
    </location>
</feature>
<reference evidence="8 9" key="1">
    <citation type="submission" date="2019-09" db="EMBL/GenBank/DDBJ databases">
        <title>Phylogeny of genus Pseudoclavibacter and closely related genus.</title>
        <authorList>
            <person name="Li Y."/>
        </authorList>
    </citation>
    <scope>NUCLEOTIDE SEQUENCE [LARGE SCALE GENOMIC DNA]</scope>
    <source>
        <strain evidence="8 9">EGI 60007</strain>
    </source>
</reference>
<feature type="transmembrane region" description="Helical" evidence="6">
    <location>
        <begin position="164"/>
        <end position="189"/>
    </location>
</feature>
<feature type="transmembrane region" description="Helical" evidence="6">
    <location>
        <begin position="84"/>
        <end position="111"/>
    </location>
</feature>
<dbReference type="InterPro" id="IPR036259">
    <property type="entry name" value="MFS_trans_sf"/>
</dbReference>
<evidence type="ECO:0000256" key="6">
    <source>
        <dbReference type="SAM" id="Phobius"/>
    </source>
</evidence>
<feature type="region of interest" description="Disordered" evidence="5">
    <location>
        <begin position="196"/>
        <end position="219"/>
    </location>
</feature>
<organism evidence="8 9">
    <name type="scientific">Pseudoclavibacter endophyticus</name>
    <dbReference type="NCBI Taxonomy" id="1778590"/>
    <lineage>
        <taxon>Bacteria</taxon>
        <taxon>Bacillati</taxon>
        <taxon>Actinomycetota</taxon>
        <taxon>Actinomycetes</taxon>
        <taxon>Micrococcales</taxon>
        <taxon>Microbacteriaceae</taxon>
        <taxon>Pseudoclavibacter</taxon>
    </lineage>
</organism>
<dbReference type="PANTHER" id="PTHR23527:SF1">
    <property type="entry name" value="BLL3282 PROTEIN"/>
    <property type="match status" value="1"/>
</dbReference>
<dbReference type="GO" id="GO:0022857">
    <property type="term" value="F:transmembrane transporter activity"/>
    <property type="evidence" value="ECO:0007669"/>
    <property type="project" value="InterPro"/>
</dbReference>
<accession>A0A6H9WHE1</accession>
<dbReference type="GO" id="GO:0005886">
    <property type="term" value="C:plasma membrane"/>
    <property type="evidence" value="ECO:0007669"/>
    <property type="project" value="UniProtKB-SubCell"/>
</dbReference>
<evidence type="ECO:0000256" key="5">
    <source>
        <dbReference type="SAM" id="MobiDB-lite"/>
    </source>
</evidence>
<feature type="domain" description="Major facilitator superfamily (MFS) profile" evidence="7">
    <location>
        <begin position="1"/>
        <end position="415"/>
    </location>
</feature>
<comment type="caution">
    <text evidence="8">The sequence shown here is derived from an EMBL/GenBank/DDBJ whole genome shotgun (WGS) entry which is preliminary data.</text>
</comment>
<dbReference type="Proteomes" id="UP000431744">
    <property type="component" value="Unassembled WGS sequence"/>
</dbReference>
<dbReference type="Pfam" id="PF07690">
    <property type="entry name" value="MFS_1"/>
    <property type="match status" value="1"/>
</dbReference>
<keyword evidence="2 6" id="KW-0812">Transmembrane</keyword>
<keyword evidence="9" id="KW-1185">Reference proteome</keyword>
<evidence type="ECO:0000256" key="4">
    <source>
        <dbReference type="ARBA" id="ARBA00023136"/>
    </source>
</evidence>
<dbReference type="OrthoDB" id="7030876at2"/>
<feature type="transmembrane region" description="Helical" evidence="6">
    <location>
        <begin position="357"/>
        <end position="379"/>
    </location>
</feature>
<proteinExistence type="predicted"/>
<feature type="transmembrane region" description="Helical" evidence="6">
    <location>
        <begin position="51"/>
        <end position="72"/>
    </location>
</feature>
<comment type="subcellular location">
    <subcellularLocation>
        <location evidence="1">Cell membrane</location>
        <topology evidence="1">Multi-pass membrane protein</topology>
    </subcellularLocation>
</comment>
<evidence type="ECO:0000256" key="1">
    <source>
        <dbReference type="ARBA" id="ARBA00004651"/>
    </source>
</evidence>
<feature type="transmembrane region" description="Helical" evidence="6">
    <location>
        <begin position="298"/>
        <end position="319"/>
    </location>
</feature>
<dbReference type="SUPFAM" id="SSF103473">
    <property type="entry name" value="MFS general substrate transporter"/>
    <property type="match status" value="1"/>
</dbReference>
<feature type="transmembrane region" description="Helical" evidence="6">
    <location>
        <begin position="391"/>
        <end position="413"/>
    </location>
</feature>
<dbReference type="Gene3D" id="1.20.1250.20">
    <property type="entry name" value="MFS general substrate transporter like domains"/>
    <property type="match status" value="2"/>
</dbReference>
<evidence type="ECO:0000256" key="2">
    <source>
        <dbReference type="ARBA" id="ARBA00022692"/>
    </source>
</evidence>
<evidence type="ECO:0000259" key="7">
    <source>
        <dbReference type="PROSITE" id="PS50850"/>
    </source>
</evidence>
<keyword evidence="3 6" id="KW-1133">Transmembrane helix</keyword>
<feature type="transmembrane region" description="Helical" evidence="6">
    <location>
        <begin position="325"/>
        <end position="345"/>
    </location>
</feature>
<evidence type="ECO:0000313" key="9">
    <source>
        <dbReference type="Proteomes" id="UP000431744"/>
    </source>
</evidence>
<feature type="transmembrane region" description="Helical" evidence="6">
    <location>
        <begin position="12"/>
        <end position="31"/>
    </location>
</feature>
<protein>
    <submittedName>
        <fullName evidence="8">MFS transporter</fullName>
    </submittedName>
</protein>